<reference evidence="1" key="1">
    <citation type="submission" date="2014-11" db="EMBL/GenBank/DDBJ databases">
        <authorList>
            <person name="Amaro Gonzalez C."/>
        </authorList>
    </citation>
    <scope>NUCLEOTIDE SEQUENCE</scope>
</reference>
<dbReference type="AlphaFoldDB" id="A0A0E9VB60"/>
<proteinExistence type="predicted"/>
<dbReference type="EMBL" id="GBXM01037510">
    <property type="protein sequence ID" value="JAH71067.1"/>
    <property type="molecule type" value="Transcribed_RNA"/>
</dbReference>
<reference evidence="1" key="2">
    <citation type="journal article" date="2015" name="Fish Shellfish Immunol.">
        <title>Early steps in the European eel (Anguilla anguilla)-Vibrio vulnificus interaction in the gills: Role of the RtxA13 toxin.</title>
        <authorList>
            <person name="Callol A."/>
            <person name="Pajuelo D."/>
            <person name="Ebbesson L."/>
            <person name="Teles M."/>
            <person name="MacKenzie S."/>
            <person name="Amaro C."/>
        </authorList>
    </citation>
    <scope>NUCLEOTIDE SEQUENCE</scope>
</reference>
<name>A0A0E9VB60_ANGAN</name>
<dbReference type="EMBL" id="GBXM01034129">
    <property type="protein sequence ID" value="JAH74448.1"/>
    <property type="molecule type" value="Transcribed_RNA"/>
</dbReference>
<evidence type="ECO:0000313" key="1">
    <source>
        <dbReference type="EMBL" id="JAH74448.1"/>
    </source>
</evidence>
<accession>A0A0E9VB60</accession>
<sequence>MPLLQILMFGQNILFNSCLRA</sequence>
<protein>
    <submittedName>
        <fullName evidence="1">Uncharacterized protein</fullName>
    </submittedName>
</protein>
<organism evidence="1">
    <name type="scientific">Anguilla anguilla</name>
    <name type="common">European freshwater eel</name>
    <name type="synonym">Muraena anguilla</name>
    <dbReference type="NCBI Taxonomy" id="7936"/>
    <lineage>
        <taxon>Eukaryota</taxon>
        <taxon>Metazoa</taxon>
        <taxon>Chordata</taxon>
        <taxon>Craniata</taxon>
        <taxon>Vertebrata</taxon>
        <taxon>Euteleostomi</taxon>
        <taxon>Actinopterygii</taxon>
        <taxon>Neopterygii</taxon>
        <taxon>Teleostei</taxon>
        <taxon>Anguilliformes</taxon>
        <taxon>Anguillidae</taxon>
        <taxon>Anguilla</taxon>
    </lineage>
</organism>